<dbReference type="AlphaFoldDB" id="A0A2N5CN65"/>
<evidence type="ECO:0000313" key="2">
    <source>
        <dbReference type="EMBL" id="PLR07858.1"/>
    </source>
</evidence>
<dbReference type="EMBL" id="CP026100">
    <property type="protein sequence ID" value="AYV46622.1"/>
    <property type="molecule type" value="Genomic_DNA"/>
</dbReference>
<dbReference type="PROSITE" id="PS51257">
    <property type="entry name" value="PROKAR_LIPOPROTEIN"/>
    <property type="match status" value="1"/>
</dbReference>
<dbReference type="Proteomes" id="UP000281192">
    <property type="component" value="Chromosome"/>
</dbReference>
<reference evidence="1 4" key="2">
    <citation type="submission" date="2018-01" db="EMBL/GenBank/DDBJ databases">
        <title>Complete genome sequence of Caulobacter flavus RHGG3.</title>
        <authorList>
            <person name="Yang E."/>
        </authorList>
    </citation>
    <scope>NUCLEOTIDE SEQUENCE [LARGE SCALE GENOMIC DNA]</scope>
    <source>
        <strain evidence="1 4">RHGG3</strain>
    </source>
</reference>
<reference evidence="2 3" key="1">
    <citation type="submission" date="2017-12" db="EMBL/GenBank/DDBJ databases">
        <title>The genome sequence of Caulobacter flavus CGMCC1 15093.</title>
        <authorList>
            <person name="Gao J."/>
            <person name="Mao X."/>
            <person name="Sun J."/>
        </authorList>
    </citation>
    <scope>NUCLEOTIDE SEQUENCE [LARGE SCALE GENOMIC DNA]</scope>
    <source>
        <strain evidence="2 3">CGMCC1 15093</strain>
    </source>
</reference>
<evidence type="ECO:0008006" key="5">
    <source>
        <dbReference type="Google" id="ProtNLM"/>
    </source>
</evidence>
<dbReference type="RefSeq" id="WP_101715025.1">
    <property type="nucleotide sequence ID" value="NZ_CP026100.1"/>
</dbReference>
<name>A0A2N5CN65_9CAUL</name>
<dbReference type="EMBL" id="PJRQ01000044">
    <property type="protein sequence ID" value="PLR07858.1"/>
    <property type="molecule type" value="Genomic_DNA"/>
</dbReference>
<keyword evidence="4" id="KW-1185">Reference proteome</keyword>
<dbReference type="KEGG" id="cfh:C1707_10295"/>
<organism evidence="2 3">
    <name type="scientific">Caulobacter flavus</name>
    <dbReference type="NCBI Taxonomy" id="1679497"/>
    <lineage>
        <taxon>Bacteria</taxon>
        <taxon>Pseudomonadati</taxon>
        <taxon>Pseudomonadota</taxon>
        <taxon>Alphaproteobacteria</taxon>
        <taxon>Caulobacterales</taxon>
        <taxon>Caulobacteraceae</taxon>
        <taxon>Caulobacter</taxon>
    </lineage>
</organism>
<evidence type="ECO:0000313" key="1">
    <source>
        <dbReference type="EMBL" id="AYV46622.1"/>
    </source>
</evidence>
<dbReference type="Proteomes" id="UP000234483">
    <property type="component" value="Unassembled WGS sequence"/>
</dbReference>
<gene>
    <name evidence="1" type="ORF">C1707_10295</name>
    <name evidence="2" type="ORF">CFHF_21770</name>
</gene>
<proteinExistence type="predicted"/>
<dbReference type="OrthoDB" id="8900715at2"/>
<sequence>MSVFRSVAITACLFLAACTTTNTRLADKAPTKPAAGAKILIVQPDIELSLLTVTGLQEARADWSSQARANIKRELEEAATAKSHVFRSLDPASVEDQRALQLLRLHEAVGDSIRGFNYGLYKLPTKKSFDWTLGAGTQSLAQTYDADYALFTTGRGSYSSGGRKAAMVGAALLGVGLPMAQQYAFTSLIDLKTGKVVWFNVAMAGTDSDMRSPEGAETFAKALLKDAPL</sequence>
<protein>
    <recommendedName>
        <fullName evidence="5">Lipoprotein</fullName>
    </recommendedName>
</protein>
<evidence type="ECO:0000313" key="4">
    <source>
        <dbReference type="Proteomes" id="UP000281192"/>
    </source>
</evidence>
<accession>A0A2N5CN65</accession>
<evidence type="ECO:0000313" key="3">
    <source>
        <dbReference type="Proteomes" id="UP000234483"/>
    </source>
</evidence>